<keyword evidence="1" id="KW-0175">Coiled coil</keyword>
<organism evidence="2 3">
    <name type="scientific">Melghirimyces algeriensis</name>
    <dbReference type="NCBI Taxonomy" id="910412"/>
    <lineage>
        <taxon>Bacteria</taxon>
        <taxon>Bacillati</taxon>
        <taxon>Bacillota</taxon>
        <taxon>Bacilli</taxon>
        <taxon>Bacillales</taxon>
        <taxon>Thermoactinomycetaceae</taxon>
        <taxon>Melghirimyces</taxon>
    </lineage>
</organism>
<feature type="coiled-coil region" evidence="1">
    <location>
        <begin position="28"/>
        <end position="80"/>
    </location>
</feature>
<dbReference type="RefSeq" id="WP_142504947.1">
    <property type="nucleotide sequence ID" value="NZ_FXTI01000003.1"/>
</dbReference>
<dbReference type="Proteomes" id="UP000315636">
    <property type="component" value="Unassembled WGS sequence"/>
</dbReference>
<proteinExistence type="predicted"/>
<evidence type="ECO:0000313" key="3">
    <source>
        <dbReference type="Proteomes" id="UP000315636"/>
    </source>
</evidence>
<gene>
    <name evidence="2" type="ORF">SAMN06264849_103200</name>
</gene>
<keyword evidence="3" id="KW-1185">Reference proteome</keyword>
<protein>
    <recommendedName>
        <fullName evidence="4">ATPase</fullName>
    </recommendedName>
</protein>
<accession>A0A521CAR5</accession>
<evidence type="ECO:0000313" key="2">
    <source>
        <dbReference type="EMBL" id="SMO55850.1"/>
    </source>
</evidence>
<sequence>MGRNNELVRLKESLTAAGEEGLVRKARRDELQRYLEDFEKRIAENEKKQNLFEKVRLLLQESAEHARKQAKSQMENLVSNALQYVFGPLFRFEIELSDHGGKPVAEFYVVTEWDGVSVKTKPQEARGGGVVDVISLALRVAMIETFRPRPEGPLILDEPGKHISAEYILPMLEFLKSASDTFGRQVILVTHNSHLTEGADQVLEVSLKGGKTEVQPGRILDNGTE</sequence>
<dbReference type="Gene3D" id="3.40.50.300">
    <property type="entry name" value="P-loop containing nucleotide triphosphate hydrolases"/>
    <property type="match status" value="1"/>
</dbReference>
<dbReference type="InterPro" id="IPR027417">
    <property type="entry name" value="P-loop_NTPase"/>
</dbReference>
<dbReference type="SUPFAM" id="SSF52540">
    <property type="entry name" value="P-loop containing nucleoside triphosphate hydrolases"/>
    <property type="match status" value="1"/>
</dbReference>
<name>A0A521CAR5_9BACL</name>
<dbReference type="AlphaFoldDB" id="A0A521CAR5"/>
<dbReference type="OrthoDB" id="2380879at2"/>
<evidence type="ECO:0008006" key="4">
    <source>
        <dbReference type="Google" id="ProtNLM"/>
    </source>
</evidence>
<reference evidence="2 3" key="1">
    <citation type="submission" date="2017-05" db="EMBL/GenBank/DDBJ databases">
        <authorList>
            <person name="Varghese N."/>
            <person name="Submissions S."/>
        </authorList>
    </citation>
    <scope>NUCLEOTIDE SEQUENCE [LARGE SCALE GENOMIC DNA]</scope>
    <source>
        <strain evidence="2 3">DSM 45474</strain>
    </source>
</reference>
<evidence type="ECO:0000256" key="1">
    <source>
        <dbReference type="SAM" id="Coils"/>
    </source>
</evidence>
<dbReference type="EMBL" id="FXTI01000003">
    <property type="protein sequence ID" value="SMO55850.1"/>
    <property type="molecule type" value="Genomic_DNA"/>
</dbReference>